<dbReference type="CDD" id="cd23375">
    <property type="entry name" value="beta-trefoil_STI_VvMLP-like"/>
    <property type="match status" value="1"/>
</dbReference>
<dbReference type="Gene3D" id="2.80.10.50">
    <property type="match status" value="1"/>
</dbReference>
<protein>
    <submittedName>
        <fullName evidence="2">Proteinase inhibitor I3</fullName>
    </submittedName>
</protein>
<keyword evidence="3" id="KW-1185">Reference proteome</keyword>
<dbReference type="InParanoid" id="A0A200QJP4"/>
<dbReference type="Proteomes" id="UP000195402">
    <property type="component" value="Unassembled WGS sequence"/>
</dbReference>
<dbReference type="PANTHER" id="PTHR33107">
    <property type="entry name" value="KUNITZ TRYPSIN INHIBITOR 2"/>
    <property type="match status" value="1"/>
</dbReference>
<dbReference type="InterPro" id="IPR002160">
    <property type="entry name" value="Prot_inh_Kunz-lg"/>
</dbReference>
<evidence type="ECO:0000313" key="2">
    <source>
        <dbReference type="EMBL" id="OVA10733.1"/>
    </source>
</evidence>
<dbReference type="AlphaFoldDB" id="A0A200QJP4"/>
<keyword evidence="1" id="KW-0732">Signal</keyword>
<proteinExistence type="predicted"/>
<dbReference type="PROSITE" id="PS00283">
    <property type="entry name" value="SOYBEAN_KUNITZ"/>
    <property type="match status" value="1"/>
</dbReference>
<accession>A0A200QJP4</accession>
<dbReference type="SMART" id="SM00452">
    <property type="entry name" value="STI"/>
    <property type="match status" value="1"/>
</dbReference>
<evidence type="ECO:0000313" key="3">
    <source>
        <dbReference type="Proteomes" id="UP000195402"/>
    </source>
</evidence>
<name>A0A200QJP4_MACCD</name>
<dbReference type="Pfam" id="PF00197">
    <property type="entry name" value="Kunitz_legume"/>
    <property type="match status" value="1"/>
</dbReference>
<feature type="signal peptide" evidence="1">
    <location>
        <begin position="1"/>
        <end position="25"/>
    </location>
</feature>
<dbReference type="SUPFAM" id="SSF50386">
    <property type="entry name" value="STI-like"/>
    <property type="match status" value="1"/>
</dbReference>
<dbReference type="PANTHER" id="PTHR33107:SF5">
    <property type="entry name" value="KUNITZ TRYPSIN INHIBITOR 5"/>
    <property type="match status" value="1"/>
</dbReference>
<dbReference type="STRING" id="56857.A0A200QJP4"/>
<dbReference type="GO" id="GO:0004866">
    <property type="term" value="F:endopeptidase inhibitor activity"/>
    <property type="evidence" value="ECO:0007669"/>
    <property type="project" value="InterPro"/>
</dbReference>
<comment type="caution">
    <text evidence="2">The sequence shown here is derived from an EMBL/GenBank/DDBJ whole genome shotgun (WGS) entry which is preliminary data.</text>
</comment>
<dbReference type="OMA" id="INVTRFM"/>
<dbReference type="EMBL" id="MVGT01001847">
    <property type="protein sequence ID" value="OVA10733.1"/>
    <property type="molecule type" value="Genomic_DNA"/>
</dbReference>
<gene>
    <name evidence="2" type="ORF">BVC80_645g56</name>
</gene>
<dbReference type="PRINTS" id="PR00291">
    <property type="entry name" value="KUNITZINHBTR"/>
</dbReference>
<dbReference type="OrthoDB" id="1872570at2759"/>
<dbReference type="InterPro" id="IPR011065">
    <property type="entry name" value="Kunitz_inhibitor_STI-like_sf"/>
</dbReference>
<evidence type="ECO:0000256" key="1">
    <source>
        <dbReference type="SAM" id="SignalP"/>
    </source>
</evidence>
<reference evidence="2 3" key="1">
    <citation type="journal article" date="2017" name="Mol. Plant">
        <title>The Genome of Medicinal Plant Macleaya cordata Provides New Insights into Benzylisoquinoline Alkaloids Metabolism.</title>
        <authorList>
            <person name="Liu X."/>
            <person name="Liu Y."/>
            <person name="Huang P."/>
            <person name="Ma Y."/>
            <person name="Qing Z."/>
            <person name="Tang Q."/>
            <person name="Cao H."/>
            <person name="Cheng P."/>
            <person name="Zheng Y."/>
            <person name="Yuan Z."/>
            <person name="Zhou Y."/>
            <person name="Liu J."/>
            <person name="Tang Z."/>
            <person name="Zhuo Y."/>
            <person name="Zhang Y."/>
            <person name="Yu L."/>
            <person name="Huang J."/>
            <person name="Yang P."/>
            <person name="Peng Q."/>
            <person name="Zhang J."/>
            <person name="Jiang W."/>
            <person name="Zhang Z."/>
            <person name="Lin K."/>
            <person name="Ro D.K."/>
            <person name="Chen X."/>
            <person name="Xiong X."/>
            <person name="Shang Y."/>
            <person name="Huang S."/>
            <person name="Zeng J."/>
        </authorList>
    </citation>
    <scope>NUCLEOTIDE SEQUENCE [LARGE SCALE GENOMIC DNA]</scope>
    <source>
        <strain evidence="3">cv. BLH2017</strain>
        <tissue evidence="2">Root</tissue>
    </source>
</reference>
<feature type="chain" id="PRO_5011990060" evidence="1">
    <location>
        <begin position="26"/>
        <end position="214"/>
    </location>
</feature>
<organism evidence="2 3">
    <name type="scientific">Macleaya cordata</name>
    <name type="common">Five-seeded plume-poppy</name>
    <name type="synonym">Bocconia cordata</name>
    <dbReference type="NCBI Taxonomy" id="56857"/>
    <lineage>
        <taxon>Eukaryota</taxon>
        <taxon>Viridiplantae</taxon>
        <taxon>Streptophyta</taxon>
        <taxon>Embryophyta</taxon>
        <taxon>Tracheophyta</taxon>
        <taxon>Spermatophyta</taxon>
        <taxon>Magnoliopsida</taxon>
        <taxon>Ranunculales</taxon>
        <taxon>Papaveraceae</taxon>
        <taxon>Papaveroideae</taxon>
        <taxon>Macleaya</taxon>
    </lineage>
</organism>
<sequence>MRTTSSFLLLLSLFLFAVEYSPVLAEPVLDTTGDQLRTGVSYYILPAVLGLGGGVTLGNNIYKNATFCTLDVLQELTETSDGIQLAFTPANPNTEGVIDLSTDVNIEYAITMAICKTSLVWRLTNFHTPTGNTFITIGGLKGNPGPETLRNWFKIEKIVGDGDGVYKLVYCPSVCDFCKPICKDIGIYVDADGWRRLALLSDDAVEKVPFKIII</sequence>